<evidence type="ECO:0000256" key="1">
    <source>
        <dbReference type="SAM" id="Phobius"/>
    </source>
</evidence>
<dbReference type="AlphaFoldDB" id="A0AAW7X407"/>
<gene>
    <name evidence="2" type="ORF">Q4521_07335</name>
</gene>
<evidence type="ECO:0000313" key="3">
    <source>
        <dbReference type="Proteomes" id="UP001169760"/>
    </source>
</evidence>
<proteinExistence type="predicted"/>
<keyword evidence="1" id="KW-1133">Transmembrane helix</keyword>
<accession>A0AAW7X407</accession>
<protein>
    <recommendedName>
        <fullName evidence="4">DUF1240 domain-containing protein</fullName>
    </recommendedName>
</protein>
<dbReference type="Proteomes" id="UP001169760">
    <property type="component" value="Unassembled WGS sequence"/>
</dbReference>
<evidence type="ECO:0008006" key="4">
    <source>
        <dbReference type="Google" id="ProtNLM"/>
    </source>
</evidence>
<name>A0AAW7X407_9GAMM</name>
<keyword evidence="1" id="KW-0472">Membrane</keyword>
<feature type="transmembrane region" description="Helical" evidence="1">
    <location>
        <begin position="78"/>
        <end position="101"/>
    </location>
</feature>
<reference evidence="2" key="1">
    <citation type="submission" date="2023-07" db="EMBL/GenBank/DDBJ databases">
        <title>Genome content predicts the carbon catabolic preferences of heterotrophic bacteria.</title>
        <authorList>
            <person name="Gralka M."/>
        </authorList>
    </citation>
    <scope>NUCLEOTIDE SEQUENCE</scope>
    <source>
        <strain evidence="2">I3M17_2</strain>
    </source>
</reference>
<dbReference type="RefSeq" id="WP_303503359.1">
    <property type="nucleotide sequence ID" value="NZ_JAUOQV010000006.1"/>
</dbReference>
<keyword evidence="1" id="KW-0812">Transmembrane</keyword>
<organism evidence="2 3">
    <name type="scientific">Saccharophagus degradans</name>
    <dbReference type="NCBI Taxonomy" id="86304"/>
    <lineage>
        <taxon>Bacteria</taxon>
        <taxon>Pseudomonadati</taxon>
        <taxon>Pseudomonadota</taxon>
        <taxon>Gammaproteobacteria</taxon>
        <taxon>Cellvibrionales</taxon>
        <taxon>Cellvibrionaceae</taxon>
        <taxon>Saccharophagus</taxon>
    </lineage>
</organism>
<evidence type="ECO:0000313" key="2">
    <source>
        <dbReference type="EMBL" id="MDO6422282.1"/>
    </source>
</evidence>
<feature type="transmembrane region" description="Helical" evidence="1">
    <location>
        <begin position="12"/>
        <end position="37"/>
    </location>
</feature>
<comment type="caution">
    <text evidence="2">The sequence shown here is derived from an EMBL/GenBank/DDBJ whole genome shotgun (WGS) entry which is preliminary data.</text>
</comment>
<sequence>MSPKTAKIGFTLITLISIPLSIYAVVSTANLVHSIAIHAAPILFDSSNLYFILASVFWPMALAEYTGTKEKMRWFRDILPTVLVVWFISCIAIGALGNWALKATLEDEGYVACKNPQSISRVSRTESLIYRLDDCES</sequence>
<dbReference type="EMBL" id="JAUOPB010000004">
    <property type="protein sequence ID" value="MDO6422282.1"/>
    <property type="molecule type" value="Genomic_DNA"/>
</dbReference>